<dbReference type="Proteomes" id="UP000509478">
    <property type="component" value="Chromosome"/>
</dbReference>
<dbReference type="Gene3D" id="2.60.40.1820">
    <property type="match status" value="1"/>
</dbReference>
<reference evidence="1 2" key="1">
    <citation type="submission" date="2018-02" db="EMBL/GenBank/DDBJ databases">
        <title>Complete genome of Nitrosopumilus ureaphilus PS0.</title>
        <authorList>
            <person name="Qin W."/>
            <person name="Zheng Y."/>
            <person name="Stahl D.A."/>
        </authorList>
    </citation>
    <scope>NUCLEOTIDE SEQUENCE [LARGE SCALE GENOMIC DNA]</scope>
    <source>
        <strain evidence="1 2">PS0</strain>
    </source>
</reference>
<organism evidence="1 2">
    <name type="scientific">Nitrosopumilus ureiphilus</name>
    <dbReference type="NCBI Taxonomy" id="1470067"/>
    <lineage>
        <taxon>Archaea</taxon>
        <taxon>Nitrososphaerota</taxon>
        <taxon>Nitrososphaeria</taxon>
        <taxon>Nitrosopumilales</taxon>
        <taxon>Nitrosopumilaceae</taxon>
        <taxon>Nitrosopumilus</taxon>
    </lineage>
</organism>
<evidence type="ECO:0000313" key="2">
    <source>
        <dbReference type="Proteomes" id="UP000509478"/>
    </source>
</evidence>
<evidence type="ECO:0008006" key="3">
    <source>
        <dbReference type="Google" id="ProtNLM"/>
    </source>
</evidence>
<dbReference type="GeneID" id="56068880"/>
<name>A0A7D5M995_9ARCH</name>
<keyword evidence="2" id="KW-1185">Reference proteome</keyword>
<sequence>MNPKIFVGIAVAALAVVLGSILLIGPTIVVSSSEKSSPETQILQQVKPLEIELEDISVSKISERSATIEIAFKISNPNPRSVIVQTMDYQLFETGYSESEQISGGEIGSRPEGMVEFGSNYYTLLGENSIVLRDKIILKNTGNTPELWNDFEDGTNTWRVSGDVFYNLSSMTSGQENELHFEFTK</sequence>
<protein>
    <recommendedName>
        <fullName evidence="3">Water stress and hypersensitive response domain-containing protein</fullName>
    </recommendedName>
</protein>
<dbReference type="RefSeq" id="WP_179371612.1">
    <property type="nucleotide sequence ID" value="NZ_CP026995.1"/>
</dbReference>
<accession>A0A7D5M995</accession>
<evidence type="ECO:0000313" key="1">
    <source>
        <dbReference type="EMBL" id="QLH07730.1"/>
    </source>
</evidence>
<gene>
    <name evidence="1" type="ORF">C5F50_12125</name>
</gene>
<dbReference type="KEGG" id="nue:C5F50_12125"/>
<dbReference type="SUPFAM" id="SSF117070">
    <property type="entry name" value="LEA14-like"/>
    <property type="match status" value="1"/>
</dbReference>
<dbReference type="OrthoDB" id="11878at2157"/>
<dbReference type="EMBL" id="CP026995">
    <property type="protein sequence ID" value="QLH07730.1"/>
    <property type="molecule type" value="Genomic_DNA"/>
</dbReference>
<dbReference type="AlphaFoldDB" id="A0A7D5M995"/>
<proteinExistence type="predicted"/>